<reference evidence="2 3" key="1">
    <citation type="submission" date="2016-07" db="EMBL/GenBank/DDBJ databases">
        <title>High microdiversification within the ubiquitous acI lineage of Actinobacteria.</title>
        <authorList>
            <person name="Neuenschwander S.M."/>
            <person name="Salcher M."/>
            <person name="Ghai R."/>
            <person name="Pernthaler J."/>
        </authorList>
    </citation>
    <scope>NUCLEOTIDE SEQUENCE [LARGE SCALE GENOMIC DNA]</scope>
    <source>
        <strain evidence="2">MMS-VB-114</strain>
    </source>
</reference>
<protein>
    <submittedName>
        <fullName evidence="2">CDP-diacylglycerol--glycerol-3-phosphate 3-phosphatidyltransferase</fullName>
    </submittedName>
</protein>
<dbReference type="GO" id="GO:0016020">
    <property type="term" value="C:membrane"/>
    <property type="evidence" value="ECO:0007669"/>
    <property type="project" value="InterPro"/>
</dbReference>
<dbReference type="GO" id="GO:0016780">
    <property type="term" value="F:phosphotransferase activity, for other substituted phosphate groups"/>
    <property type="evidence" value="ECO:0007669"/>
    <property type="project" value="InterPro"/>
</dbReference>
<dbReference type="Gene3D" id="1.20.120.1760">
    <property type="match status" value="1"/>
</dbReference>
<sequence length="206" mass="22805">MITREQFTDQWSQLHNSAPTTGIVGRWLGISYRFGLLCTLLRITPNVLTTLGLVSAVGVALTSQSLWAIALIVFSLFFDGIDGSVAIFQNRTSNWGALLDSVVDRISEALWLYALYAIGVPAYLCIALWLVASIQEYMRARVSSLGVKDLGLVTITERPVRASFIFIVLIAWHLDLPGIEIATWVFLGASLFSAVSVMRFAYSRLR</sequence>
<dbReference type="InterPro" id="IPR000462">
    <property type="entry name" value="CDP-OH_P_trans"/>
</dbReference>
<dbReference type="Proteomes" id="UP000217221">
    <property type="component" value="Chromosome"/>
</dbReference>
<dbReference type="Pfam" id="PF01066">
    <property type="entry name" value="CDP-OH_P_transf"/>
    <property type="match status" value="1"/>
</dbReference>
<dbReference type="RefSeq" id="WP_095698141.1">
    <property type="nucleotide sequence ID" value="NZ_CP016782.1"/>
</dbReference>
<gene>
    <name evidence="2" type="ORF">PHILAsVB114_04220</name>
</gene>
<dbReference type="InterPro" id="IPR043130">
    <property type="entry name" value="CDP-OH_PTrfase_TM_dom"/>
</dbReference>
<proteinExistence type="predicted"/>
<keyword evidence="3" id="KW-1185">Reference proteome</keyword>
<feature type="transmembrane region" description="Helical" evidence="1">
    <location>
        <begin position="109"/>
        <end position="131"/>
    </location>
</feature>
<dbReference type="GO" id="GO:0008654">
    <property type="term" value="P:phospholipid biosynthetic process"/>
    <property type="evidence" value="ECO:0007669"/>
    <property type="project" value="InterPro"/>
</dbReference>
<keyword evidence="1" id="KW-0472">Membrane</keyword>
<feature type="transmembrane region" description="Helical" evidence="1">
    <location>
        <begin position="34"/>
        <end position="54"/>
    </location>
</feature>
<feature type="transmembrane region" description="Helical" evidence="1">
    <location>
        <begin position="181"/>
        <end position="202"/>
    </location>
</feature>
<dbReference type="EMBL" id="CP016782">
    <property type="protein sequence ID" value="ASY27843.1"/>
    <property type="molecule type" value="Genomic_DNA"/>
</dbReference>
<dbReference type="KEGG" id="plim:PHILAsVB114_04220"/>
<evidence type="ECO:0000256" key="1">
    <source>
        <dbReference type="SAM" id="Phobius"/>
    </source>
</evidence>
<dbReference type="OrthoDB" id="5195266at2"/>
<keyword evidence="2" id="KW-0808">Transferase</keyword>
<dbReference type="AlphaFoldDB" id="A0A249LFJ9"/>
<accession>A0A249LFJ9</accession>
<evidence type="ECO:0000313" key="3">
    <source>
        <dbReference type="Proteomes" id="UP000217221"/>
    </source>
</evidence>
<name>A0A249LFJ9_9ACTN</name>
<feature type="transmembrane region" description="Helical" evidence="1">
    <location>
        <begin position="66"/>
        <end position="89"/>
    </location>
</feature>
<keyword evidence="1" id="KW-0812">Transmembrane</keyword>
<organism evidence="2 3">
    <name type="scientific">Candidatus Planktophila limnetica</name>
    <dbReference type="NCBI Taxonomy" id="573600"/>
    <lineage>
        <taxon>Bacteria</taxon>
        <taxon>Bacillati</taxon>
        <taxon>Actinomycetota</taxon>
        <taxon>Actinomycetes</taxon>
        <taxon>Candidatus Nanopelagicales</taxon>
        <taxon>Candidatus Nanopelagicaceae</taxon>
        <taxon>Candidatus Planktophila</taxon>
    </lineage>
</organism>
<keyword evidence="1" id="KW-1133">Transmembrane helix</keyword>
<evidence type="ECO:0000313" key="2">
    <source>
        <dbReference type="EMBL" id="ASY27843.1"/>
    </source>
</evidence>